<accession>A0A9P9YYC6</accession>
<comment type="caution">
    <text evidence="2">The sequence shown here is derived from an EMBL/GenBank/DDBJ whole genome shotgun (WGS) entry which is preliminary data.</text>
</comment>
<name>A0A9P9YYC6_9MUSC</name>
<keyword evidence="3" id="KW-1185">Reference proteome</keyword>
<feature type="region of interest" description="Disordered" evidence="1">
    <location>
        <begin position="97"/>
        <end position="125"/>
    </location>
</feature>
<dbReference type="AlphaFoldDB" id="A0A9P9YYC6"/>
<evidence type="ECO:0000313" key="2">
    <source>
        <dbReference type="EMBL" id="KAI8045415.1"/>
    </source>
</evidence>
<proteinExistence type="predicted"/>
<evidence type="ECO:0000256" key="1">
    <source>
        <dbReference type="SAM" id="MobiDB-lite"/>
    </source>
</evidence>
<gene>
    <name evidence="2" type="ORF">M5D96_001596</name>
</gene>
<reference evidence="2" key="1">
    <citation type="journal article" date="2023" name="Genome Biol. Evol.">
        <title>Long-read-based Genome Assembly of Drosophila gunungcola Reveals Fewer Chemosensory Genes in Flower-breeding Species.</title>
        <authorList>
            <person name="Negi A."/>
            <person name="Liao B.Y."/>
            <person name="Yeh S.D."/>
        </authorList>
    </citation>
    <scope>NUCLEOTIDE SEQUENCE</scope>
    <source>
        <strain evidence="2">Sukarami</strain>
    </source>
</reference>
<dbReference type="Proteomes" id="UP001059596">
    <property type="component" value="Chromosome 3R"/>
</dbReference>
<protein>
    <submittedName>
        <fullName evidence="2">Uncharacterized protein</fullName>
    </submittedName>
</protein>
<sequence>MYLPLVRSPSISQLWGGFRWGCVTGERLAGGPRTMFQYSYFSSTIIQGRYLRLGCQKRRPQITLIEVTPRSLEEPGLKAAPPALQLPNRKAEMLSDLECDNGHWNSRSSAGQWPPNGEQNEDEDE</sequence>
<dbReference type="EMBL" id="JAMKOV010000001">
    <property type="protein sequence ID" value="KAI8045415.1"/>
    <property type="molecule type" value="Genomic_DNA"/>
</dbReference>
<evidence type="ECO:0000313" key="3">
    <source>
        <dbReference type="Proteomes" id="UP001059596"/>
    </source>
</evidence>
<organism evidence="2 3">
    <name type="scientific">Drosophila gunungcola</name>
    <name type="common">fruit fly</name>
    <dbReference type="NCBI Taxonomy" id="103775"/>
    <lineage>
        <taxon>Eukaryota</taxon>
        <taxon>Metazoa</taxon>
        <taxon>Ecdysozoa</taxon>
        <taxon>Arthropoda</taxon>
        <taxon>Hexapoda</taxon>
        <taxon>Insecta</taxon>
        <taxon>Pterygota</taxon>
        <taxon>Neoptera</taxon>
        <taxon>Endopterygota</taxon>
        <taxon>Diptera</taxon>
        <taxon>Brachycera</taxon>
        <taxon>Muscomorpha</taxon>
        <taxon>Ephydroidea</taxon>
        <taxon>Drosophilidae</taxon>
        <taxon>Drosophila</taxon>
        <taxon>Sophophora</taxon>
    </lineage>
</organism>